<dbReference type="Pfam" id="PF12654">
    <property type="entry name" value="DUF3786"/>
    <property type="match status" value="1"/>
</dbReference>
<organism evidence="2 3">
    <name type="scientific">Candidatus Syntrophonatronum acetioxidans</name>
    <dbReference type="NCBI Taxonomy" id="1795816"/>
    <lineage>
        <taxon>Bacteria</taxon>
        <taxon>Bacillati</taxon>
        <taxon>Bacillota</taxon>
        <taxon>Clostridia</taxon>
        <taxon>Eubacteriales</taxon>
        <taxon>Syntrophomonadaceae</taxon>
        <taxon>Candidatus Syntrophonatronum</taxon>
    </lineage>
</organism>
<dbReference type="AlphaFoldDB" id="A0A424YEL3"/>
<reference evidence="2 3" key="1">
    <citation type="submission" date="2018-08" db="EMBL/GenBank/DDBJ databases">
        <title>The metabolism and importance of syntrophic acetate oxidation coupled to methane or sulfide production in haloalkaline environments.</title>
        <authorList>
            <person name="Timmers P.H.A."/>
            <person name="Vavourakis C.D."/>
            <person name="Sorokin D.Y."/>
            <person name="Sinninghe Damste J.S."/>
            <person name="Muyzer G."/>
            <person name="Stams A.J.M."/>
            <person name="Plugge C.M."/>
        </authorList>
    </citation>
    <scope>NUCLEOTIDE SEQUENCE [LARGE SCALE GENOMIC DNA]</scope>
    <source>
        <strain evidence="2">MSAO_Bac1</strain>
    </source>
</reference>
<dbReference type="Proteomes" id="UP000285138">
    <property type="component" value="Unassembled WGS sequence"/>
</dbReference>
<proteinExistence type="predicted"/>
<dbReference type="EMBL" id="QZAA01000132">
    <property type="protein sequence ID" value="RQD75990.1"/>
    <property type="molecule type" value="Genomic_DNA"/>
</dbReference>
<name>A0A424YEL3_9FIRM</name>
<dbReference type="InterPro" id="IPR024264">
    <property type="entry name" value="DUF3786"/>
</dbReference>
<accession>A0A424YEL3</accession>
<gene>
    <name evidence="2" type="ORF">D5R97_05170</name>
</gene>
<sequence length="220" mass="25104">MKNIYIPAYEKRDPKGYREALEFSRKALAKIDPPEMARKSGAFFQGDRFKLKSMGHYFSITYPQGIVTFENTELEPDFLVQVILINYLGRASDEPLTYKYITYRDLPGGGAFYNAFWQLAINPLKETFELNPGGLSVTAPYLGGEVIEDNSKAEVLFWFLPRVPLKYLVWGGDEEIEGRANILYDSSASLYLHTEDLAGAGHYLTMYIQELYKNYKSRGG</sequence>
<protein>
    <submittedName>
        <fullName evidence="2">DUF3786 domain-containing protein</fullName>
    </submittedName>
</protein>
<feature type="domain" description="DUF3786" evidence="1">
    <location>
        <begin position="32"/>
        <end position="205"/>
    </location>
</feature>
<evidence type="ECO:0000259" key="1">
    <source>
        <dbReference type="Pfam" id="PF12654"/>
    </source>
</evidence>
<evidence type="ECO:0000313" key="2">
    <source>
        <dbReference type="EMBL" id="RQD75990.1"/>
    </source>
</evidence>
<evidence type="ECO:0000313" key="3">
    <source>
        <dbReference type="Proteomes" id="UP000285138"/>
    </source>
</evidence>
<comment type="caution">
    <text evidence="2">The sequence shown here is derived from an EMBL/GenBank/DDBJ whole genome shotgun (WGS) entry which is preliminary data.</text>
</comment>